<dbReference type="InterPro" id="IPR036047">
    <property type="entry name" value="F-box-like_dom_sf"/>
</dbReference>
<sequence length="362" mass="39053">MDNLVGEILLRLLPAEPACLLHAALVCKPWLRILCDPAFVTSQAGPHRRPPVPRFVPTTAVPAFPYPWADRRLRSGPVALDCRHGRVLLDLLDGSAGFLVWDPVTGDRHAVPEPDILYYKYTSSAAVLCAAPGCDHLDYHGGPFRVALLCTDEWDITRASVYSSEMGAWSEPVSLLTGSHVQTTRIALVGDEIYFVVANCGADAIGVHGGARNCLSVVNQPPQVAYNGLCALMVMEDGSLGISCIEGSSLHLWSRKVGSEGAAEWVKCRVIELVTMTPMADPGDGGTAYVIGLAEGVDVIFVSTDDGVCVHIGAQVWMCEEGRRAWGLLLRLALHELLHPWYGTTTCFSLVLHLTASICLLS</sequence>
<accession>A0A2S3GVF0</accession>
<proteinExistence type="predicted"/>
<reference evidence="1" key="1">
    <citation type="submission" date="2018-04" db="EMBL/GenBank/DDBJ databases">
        <title>WGS assembly of Panicum hallii.</title>
        <authorList>
            <person name="Lovell J."/>
            <person name="Jenkins J."/>
            <person name="Lowry D."/>
            <person name="Mamidi S."/>
            <person name="Sreedasyam A."/>
            <person name="Weng X."/>
            <person name="Barry K."/>
            <person name="Bonette J."/>
            <person name="Campitelli B."/>
            <person name="Daum C."/>
            <person name="Gordon S."/>
            <person name="Gould B."/>
            <person name="Lipzen A."/>
            <person name="Macqueen A."/>
            <person name="Palacio-Mejia J."/>
            <person name="Plott C."/>
            <person name="Shakirov E."/>
            <person name="Shu S."/>
            <person name="Yoshinaga Y."/>
            <person name="Zane M."/>
            <person name="Rokhsar D."/>
            <person name="Grimwood J."/>
            <person name="Schmutz J."/>
            <person name="Juenger T."/>
        </authorList>
    </citation>
    <scope>NUCLEOTIDE SEQUENCE [LARGE SCALE GENOMIC DNA]</scope>
    <source>
        <strain evidence="1">FIL2</strain>
    </source>
</reference>
<name>A0A2S3GVF0_9POAL</name>
<dbReference type="Gramene" id="PAN09373">
    <property type="protein sequence ID" value="PAN09373"/>
    <property type="gene ID" value="PAHAL_2G018000"/>
</dbReference>
<dbReference type="EMBL" id="CM008047">
    <property type="protein sequence ID" value="PAN09373.1"/>
    <property type="molecule type" value="Genomic_DNA"/>
</dbReference>
<evidence type="ECO:0008006" key="2">
    <source>
        <dbReference type="Google" id="ProtNLM"/>
    </source>
</evidence>
<gene>
    <name evidence="1" type="ORF">PAHAL_2G018000</name>
</gene>
<organism evidence="1">
    <name type="scientific">Panicum hallii</name>
    <dbReference type="NCBI Taxonomy" id="206008"/>
    <lineage>
        <taxon>Eukaryota</taxon>
        <taxon>Viridiplantae</taxon>
        <taxon>Streptophyta</taxon>
        <taxon>Embryophyta</taxon>
        <taxon>Tracheophyta</taxon>
        <taxon>Spermatophyta</taxon>
        <taxon>Magnoliopsida</taxon>
        <taxon>Liliopsida</taxon>
        <taxon>Poales</taxon>
        <taxon>Poaceae</taxon>
        <taxon>PACMAD clade</taxon>
        <taxon>Panicoideae</taxon>
        <taxon>Panicodae</taxon>
        <taxon>Paniceae</taxon>
        <taxon>Panicinae</taxon>
        <taxon>Panicum</taxon>
        <taxon>Panicum sect. Panicum</taxon>
    </lineage>
</organism>
<dbReference type="AlphaFoldDB" id="A0A2S3GVF0"/>
<dbReference type="PANTHER" id="PTHR32133">
    <property type="entry name" value="OS07G0120400 PROTEIN"/>
    <property type="match status" value="1"/>
</dbReference>
<evidence type="ECO:0000313" key="1">
    <source>
        <dbReference type="EMBL" id="PAN09373.1"/>
    </source>
</evidence>
<protein>
    <recommendedName>
        <fullName evidence="2">F-box domain-containing protein</fullName>
    </recommendedName>
</protein>
<dbReference type="SUPFAM" id="SSF81383">
    <property type="entry name" value="F-box domain"/>
    <property type="match status" value="1"/>
</dbReference>
<dbReference type="Proteomes" id="UP000243499">
    <property type="component" value="Chromosome 2"/>
</dbReference>